<organism evidence="2 3">
    <name type="scientific">Candidatus Alectryocaccomicrobium excrementavium</name>
    <dbReference type="NCBI Taxonomy" id="2840668"/>
    <lineage>
        <taxon>Bacteria</taxon>
        <taxon>Bacillati</taxon>
        <taxon>Bacillota</taxon>
        <taxon>Clostridia</taxon>
        <taxon>Candidatus Alectryocaccomicrobium</taxon>
    </lineage>
</organism>
<comment type="caution">
    <text evidence="2">The sequence shown here is derived from an EMBL/GenBank/DDBJ whole genome shotgun (WGS) entry which is preliminary data.</text>
</comment>
<sequence length="165" mass="18631">MANVQDVANFFIEIGQAQAENGSGDPVTPMQLEKLLYFAQGWHLAKFGTPLFEDDFKAWKYGPVIPDIYHKYKVYGRSGIMREGAPCAVEHFTPEEYELLLDVAREYMRYSASGLVQLSHEKGAPWDKADSNGTIPKEEIKEYFAGCDPLPSFDDLLEGYPVEIL</sequence>
<evidence type="ECO:0000313" key="2">
    <source>
        <dbReference type="EMBL" id="HIS93043.1"/>
    </source>
</evidence>
<evidence type="ECO:0000313" key="3">
    <source>
        <dbReference type="Proteomes" id="UP000824140"/>
    </source>
</evidence>
<feature type="domain" description="Antitoxin SocA-like Panacea" evidence="1">
    <location>
        <begin position="32"/>
        <end position="126"/>
    </location>
</feature>
<dbReference type="Proteomes" id="UP000824140">
    <property type="component" value="Unassembled WGS sequence"/>
</dbReference>
<dbReference type="Pfam" id="PF13274">
    <property type="entry name" value="SocA_Panacea"/>
    <property type="match status" value="1"/>
</dbReference>
<evidence type="ECO:0000259" key="1">
    <source>
        <dbReference type="Pfam" id="PF13274"/>
    </source>
</evidence>
<protein>
    <submittedName>
        <fullName evidence="2">DUF4065 domain-containing protein</fullName>
    </submittedName>
</protein>
<name>A0A9D1K7M0_9FIRM</name>
<dbReference type="EMBL" id="DVJN01000171">
    <property type="protein sequence ID" value="HIS93043.1"/>
    <property type="molecule type" value="Genomic_DNA"/>
</dbReference>
<dbReference type="AlphaFoldDB" id="A0A9D1K7M0"/>
<reference evidence="2" key="1">
    <citation type="submission" date="2020-10" db="EMBL/GenBank/DDBJ databases">
        <authorList>
            <person name="Gilroy R."/>
        </authorList>
    </citation>
    <scope>NUCLEOTIDE SEQUENCE</scope>
    <source>
        <strain evidence="2">13766</strain>
    </source>
</reference>
<reference evidence="2" key="2">
    <citation type="journal article" date="2021" name="PeerJ">
        <title>Extensive microbial diversity within the chicken gut microbiome revealed by metagenomics and culture.</title>
        <authorList>
            <person name="Gilroy R."/>
            <person name="Ravi A."/>
            <person name="Getino M."/>
            <person name="Pursley I."/>
            <person name="Horton D.L."/>
            <person name="Alikhan N.F."/>
            <person name="Baker D."/>
            <person name="Gharbi K."/>
            <person name="Hall N."/>
            <person name="Watson M."/>
            <person name="Adriaenssens E.M."/>
            <person name="Foster-Nyarko E."/>
            <person name="Jarju S."/>
            <person name="Secka A."/>
            <person name="Antonio M."/>
            <person name="Oren A."/>
            <person name="Chaudhuri R.R."/>
            <person name="La Ragione R."/>
            <person name="Hildebrand F."/>
            <person name="Pallen M.J."/>
        </authorList>
    </citation>
    <scope>NUCLEOTIDE SEQUENCE</scope>
    <source>
        <strain evidence="2">13766</strain>
    </source>
</reference>
<accession>A0A9D1K7M0</accession>
<proteinExistence type="predicted"/>
<gene>
    <name evidence="2" type="ORF">IAA84_08535</name>
</gene>
<dbReference type="InterPro" id="IPR025272">
    <property type="entry name" value="SocA_Panacea"/>
</dbReference>